<dbReference type="InterPro" id="IPR033713">
    <property type="entry name" value="NudJ"/>
</dbReference>
<dbReference type="PANTHER" id="PTHR43222:SF11">
    <property type="entry name" value="PHOSPHATASE NUDJ"/>
    <property type="match status" value="1"/>
</dbReference>
<dbReference type="RefSeq" id="WP_212687845.1">
    <property type="nucleotide sequence ID" value="NZ_CAXBSD010000062.1"/>
</dbReference>
<dbReference type="GO" id="GO:0004787">
    <property type="term" value="F:thiamine diphosphate phosphatase activity"/>
    <property type="evidence" value="ECO:0007669"/>
    <property type="project" value="InterPro"/>
</dbReference>
<accession>A0A941DMU7</accession>
<reference evidence="6" key="1">
    <citation type="submission" date="2021-04" db="EMBL/GenBank/DDBJ databases">
        <title>novel species isolated from subtropical streams in China.</title>
        <authorList>
            <person name="Lu H."/>
        </authorList>
    </citation>
    <scope>NUCLEOTIDE SEQUENCE</scope>
    <source>
        <strain evidence="6">LFS511W</strain>
    </source>
</reference>
<gene>
    <name evidence="4" type="primary">nudJ</name>
    <name evidence="6" type="ORF">KDM89_10310</name>
</gene>
<evidence type="ECO:0000256" key="1">
    <source>
        <dbReference type="ARBA" id="ARBA00007608"/>
    </source>
</evidence>
<evidence type="ECO:0000313" key="6">
    <source>
        <dbReference type="EMBL" id="MBR7782539.1"/>
    </source>
</evidence>
<dbReference type="PANTHER" id="PTHR43222">
    <property type="entry name" value="NUDIX HYDROLASE 23"/>
    <property type="match status" value="1"/>
</dbReference>
<dbReference type="Proteomes" id="UP000680067">
    <property type="component" value="Unassembled WGS sequence"/>
</dbReference>
<dbReference type="CDD" id="cd03675">
    <property type="entry name" value="NUDIX_Hydrolase"/>
    <property type="match status" value="1"/>
</dbReference>
<organism evidence="6 7">
    <name type="scientific">Undibacterium luofuense</name>
    <dbReference type="NCBI Taxonomy" id="2828733"/>
    <lineage>
        <taxon>Bacteria</taxon>
        <taxon>Pseudomonadati</taxon>
        <taxon>Pseudomonadota</taxon>
        <taxon>Betaproteobacteria</taxon>
        <taxon>Burkholderiales</taxon>
        <taxon>Oxalobacteraceae</taxon>
        <taxon>Undibacterium</taxon>
    </lineage>
</organism>
<dbReference type="Gene3D" id="3.90.79.10">
    <property type="entry name" value="Nucleoside Triphosphate Pyrophosphohydrolase"/>
    <property type="match status" value="1"/>
</dbReference>
<dbReference type="EC" id="3.6.1.-" evidence="4"/>
<sequence>MSTIWKPSVTVAAIIERQNRFLMVEEDTPDGVRINQPAGHLEPKESLEQAVIRETLEETAYEFQPAALVGTYLSTFVSPSSGETVTYLRFAFTGEAGALTDRPLDHGIRAARWMSYAEILNCEHQHRSPLVLQCIDDYLRGKRAPLSLLFTHPSAL</sequence>
<name>A0A941DMU7_9BURK</name>
<keyword evidence="7" id="KW-1185">Reference proteome</keyword>
<dbReference type="SUPFAM" id="SSF55811">
    <property type="entry name" value="Nudix"/>
    <property type="match status" value="1"/>
</dbReference>
<dbReference type="PROSITE" id="PS51462">
    <property type="entry name" value="NUDIX"/>
    <property type="match status" value="1"/>
</dbReference>
<keyword evidence="4" id="KW-0460">Magnesium</keyword>
<evidence type="ECO:0000256" key="4">
    <source>
        <dbReference type="RuleBase" id="RU364043"/>
    </source>
</evidence>
<comment type="subunit">
    <text evidence="2 4">Monomer.</text>
</comment>
<dbReference type="GO" id="GO:0017110">
    <property type="term" value="F:nucleoside diphosphate phosphatase activity"/>
    <property type="evidence" value="ECO:0007669"/>
    <property type="project" value="InterPro"/>
</dbReference>
<dbReference type="InterPro" id="IPR000086">
    <property type="entry name" value="NUDIX_hydrolase_dom"/>
</dbReference>
<comment type="similarity">
    <text evidence="1 4">Belongs to the Nudix hydrolase family. NudJ subfamily.</text>
</comment>
<dbReference type="GO" id="GO:0017111">
    <property type="term" value="F:ribonucleoside triphosphate phosphatase activity"/>
    <property type="evidence" value="ECO:0007669"/>
    <property type="project" value="InterPro"/>
</dbReference>
<dbReference type="EMBL" id="JAGSPN010000006">
    <property type="protein sequence ID" value="MBR7782539.1"/>
    <property type="molecule type" value="Genomic_DNA"/>
</dbReference>
<keyword evidence="4 6" id="KW-0378">Hydrolase</keyword>
<dbReference type="AlphaFoldDB" id="A0A941DMU7"/>
<dbReference type="Pfam" id="PF00293">
    <property type="entry name" value="NUDIX"/>
    <property type="match status" value="1"/>
</dbReference>
<evidence type="ECO:0000313" key="7">
    <source>
        <dbReference type="Proteomes" id="UP000680067"/>
    </source>
</evidence>
<protein>
    <recommendedName>
        <fullName evidence="3 4">Phosphatase NudJ</fullName>
        <ecNumber evidence="4">3.6.1.-</ecNumber>
    </recommendedName>
</protein>
<feature type="domain" description="Nudix hydrolase" evidence="5">
    <location>
        <begin position="4"/>
        <end position="136"/>
    </location>
</feature>
<evidence type="ECO:0000256" key="2">
    <source>
        <dbReference type="ARBA" id="ARBA00011245"/>
    </source>
</evidence>
<comment type="cofactor">
    <cofactor evidence="4">
        <name>Mg(2+)</name>
        <dbReference type="ChEBI" id="CHEBI:18420"/>
    </cofactor>
</comment>
<evidence type="ECO:0000256" key="3">
    <source>
        <dbReference type="ARBA" id="ARBA00015552"/>
    </source>
</evidence>
<evidence type="ECO:0000259" key="5">
    <source>
        <dbReference type="PROSITE" id="PS51462"/>
    </source>
</evidence>
<dbReference type="InterPro" id="IPR015797">
    <property type="entry name" value="NUDIX_hydrolase-like_dom_sf"/>
</dbReference>
<proteinExistence type="inferred from homology"/>
<comment type="caution">
    <text evidence="6">The sequence shown here is derived from an EMBL/GenBank/DDBJ whole genome shotgun (WGS) entry which is preliminary data.</text>
</comment>